<sequence>MITREHFDSFSWIDIDIDEVRDAEKIAMDYGIDPEVAAYALDKNELAHVEYNRKTGQLLLIYNVLKLIKEDNSFQTVPITFIAQDNRLISMSTKETDYIVRRLQALAQDNHDMSLYDFLFSSLVEISTPYFSVIEKLTHERQVINQQLRAKTTKQGLLALSDIETGNVFLASACRQNAVSIERIKNQSLYFHLNEEEKEQLDDALVEAKQLVEMTEMTSEILAQLTATYNNILNNDLNDTMTMLTIVSLLMTIPSVVTGFFGINVPLPTVFTESKYGWILVILLSVFLWMVMSKMLTYMMGQSFLMSFKQFFKMAFKGRRKS</sequence>
<organism evidence="7 8">
    <name type="scientific">Streptococcus pluranimalium</name>
    <dbReference type="NCBI Taxonomy" id="82348"/>
    <lineage>
        <taxon>Bacteria</taxon>
        <taxon>Bacillati</taxon>
        <taxon>Bacillota</taxon>
        <taxon>Bacilli</taxon>
        <taxon>Lactobacillales</taxon>
        <taxon>Streptococcaceae</taxon>
        <taxon>Streptococcus</taxon>
    </lineage>
</organism>
<dbReference type="InterPro" id="IPR045863">
    <property type="entry name" value="CorA_TM1_TM2"/>
</dbReference>
<dbReference type="InterPro" id="IPR002523">
    <property type="entry name" value="MgTranspt_CorA/ZnTranspt_ZntB"/>
</dbReference>
<dbReference type="Proteomes" id="UP000238956">
    <property type="component" value="Chromosome"/>
</dbReference>
<evidence type="ECO:0000256" key="1">
    <source>
        <dbReference type="ARBA" id="ARBA00004141"/>
    </source>
</evidence>
<dbReference type="KEGG" id="splr:C0J00_07225"/>
<dbReference type="OrthoDB" id="9803416at2"/>
<keyword evidence="8" id="KW-1185">Reference proteome</keyword>
<evidence type="ECO:0000313" key="8">
    <source>
        <dbReference type="Proteomes" id="UP000238956"/>
    </source>
</evidence>
<dbReference type="PANTHER" id="PTHR47891:SF1">
    <property type="entry name" value="CORA-MAGNESIUM AND COBALT TRANSPORTER"/>
    <property type="match status" value="1"/>
</dbReference>
<evidence type="ECO:0000256" key="3">
    <source>
        <dbReference type="ARBA" id="ARBA00022692"/>
    </source>
</evidence>
<dbReference type="PANTHER" id="PTHR47891">
    <property type="entry name" value="TRANSPORTER-RELATED"/>
    <property type="match status" value="1"/>
</dbReference>
<evidence type="ECO:0000256" key="5">
    <source>
        <dbReference type="ARBA" id="ARBA00023136"/>
    </source>
</evidence>
<dbReference type="Gene3D" id="1.20.58.340">
    <property type="entry name" value="Magnesium transport protein CorA, transmembrane region"/>
    <property type="match status" value="2"/>
</dbReference>
<dbReference type="AlphaFoldDB" id="A0A2L0D516"/>
<comment type="similarity">
    <text evidence="2">Belongs to the CorA metal ion transporter (MIT) (TC 1.A.35) family.</text>
</comment>
<reference evidence="7 8" key="1">
    <citation type="submission" date="2017-12" db="EMBL/GenBank/DDBJ databases">
        <authorList>
            <person name="Hurst M.R.H."/>
        </authorList>
    </citation>
    <scope>NUCLEOTIDE SEQUENCE [LARGE SCALE GENOMIC DNA]</scope>
    <source>
        <strain evidence="7 8">TH11417</strain>
    </source>
</reference>
<dbReference type="SUPFAM" id="SSF144083">
    <property type="entry name" value="Magnesium transport protein CorA, transmembrane region"/>
    <property type="match status" value="1"/>
</dbReference>
<protein>
    <submittedName>
        <fullName evidence="7">Magnesium transporter CorA</fullName>
    </submittedName>
</protein>
<dbReference type="SUPFAM" id="SSF143865">
    <property type="entry name" value="CorA soluble domain-like"/>
    <property type="match status" value="1"/>
</dbReference>
<dbReference type="CDD" id="cd12827">
    <property type="entry name" value="EcCorA_ZntB-like_u2"/>
    <property type="match status" value="1"/>
</dbReference>
<keyword evidence="4 6" id="KW-1133">Transmembrane helix</keyword>
<comment type="subcellular location">
    <subcellularLocation>
        <location evidence="1">Membrane</location>
        <topology evidence="1">Multi-pass membrane protein</topology>
    </subcellularLocation>
</comment>
<dbReference type="InterPro" id="IPR045861">
    <property type="entry name" value="CorA_cytoplasmic_dom"/>
</dbReference>
<reference evidence="7 8" key="2">
    <citation type="submission" date="2018-02" db="EMBL/GenBank/DDBJ databases">
        <title>Whole genome sequencing analysis of Streptococcus pluranimalium isolated from cattle infected mastitis in China.</title>
        <authorList>
            <person name="Zhang J.-R."/>
            <person name="Hu G.-Z."/>
        </authorList>
    </citation>
    <scope>NUCLEOTIDE SEQUENCE [LARGE SCALE GENOMIC DNA]</scope>
    <source>
        <strain evidence="7 8">TH11417</strain>
    </source>
</reference>
<evidence type="ECO:0000313" key="7">
    <source>
        <dbReference type="EMBL" id="AUW96922.1"/>
    </source>
</evidence>
<feature type="transmembrane region" description="Helical" evidence="6">
    <location>
        <begin position="243"/>
        <end position="263"/>
    </location>
</feature>
<dbReference type="GO" id="GO:0046873">
    <property type="term" value="F:metal ion transmembrane transporter activity"/>
    <property type="evidence" value="ECO:0007669"/>
    <property type="project" value="InterPro"/>
</dbReference>
<feature type="transmembrane region" description="Helical" evidence="6">
    <location>
        <begin position="275"/>
        <end position="292"/>
    </location>
</feature>
<dbReference type="RefSeq" id="WP_104968244.1">
    <property type="nucleotide sequence ID" value="NZ_CP025536.1"/>
</dbReference>
<dbReference type="EMBL" id="CP025536">
    <property type="protein sequence ID" value="AUW96922.1"/>
    <property type="molecule type" value="Genomic_DNA"/>
</dbReference>
<dbReference type="InterPro" id="IPR047199">
    <property type="entry name" value="CorA-like"/>
</dbReference>
<accession>A0A2L0D516</accession>
<evidence type="ECO:0000256" key="2">
    <source>
        <dbReference type="ARBA" id="ARBA00009765"/>
    </source>
</evidence>
<keyword evidence="3 6" id="KW-0812">Transmembrane</keyword>
<dbReference type="Gene3D" id="3.30.460.20">
    <property type="entry name" value="CorA soluble domain-like"/>
    <property type="match status" value="1"/>
</dbReference>
<gene>
    <name evidence="7" type="ORF">C0J00_07225</name>
</gene>
<keyword evidence="5 6" id="KW-0472">Membrane</keyword>
<evidence type="ECO:0000256" key="6">
    <source>
        <dbReference type="SAM" id="Phobius"/>
    </source>
</evidence>
<dbReference type="Pfam" id="PF01544">
    <property type="entry name" value="CorA"/>
    <property type="match status" value="1"/>
</dbReference>
<name>A0A2L0D516_9STRE</name>
<proteinExistence type="inferred from homology"/>
<evidence type="ECO:0000256" key="4">
    <source>
        <dbReference type="ARBA" id="ARBA00022989"/>
    </source>
</evidence>
<dbReference type="GeneID" id="98393700"/>
<dbReference type="GO" id="GO:0016020">
    <property type="term" value="C:membrane"/>
    <property type="evidence" value="ECO:0007669"/>
    <property type="project" value="UniProtKB-SubCell"/>
</dbReference>